<dbReference type="InterPro" id="IPR036855">
    <property type="entry name" value="Znf_CCCH_sf"/>
</dbReference>
<evidence type="ECO:0000256" key="2">
    <source>
        <dbReference type="ARBA" id="ARBA00022771"/>
    </source>
</evidence>
<feature type="zinc finger region" description="C3H1-type" evidence="4">
    <location>
        <begin position="187"/>
        <end position="214"/>
    </location>
</feature>
<evidence type="ECO:0000313" key="7">
    <source>
        <dbReference type="EMBL" id="PVU98244.1"/>
    </source>
</evidence>
<name>A0A2T9Z139_9FUNG</name>
<dbReference type="OrthoDB" id="273070at2759"/>
<gene>
    <name evidence="7" type="ORF">BB559_001722</name>
</gene>
<accession>A0A2T9Z139</accession>
<feature type="compositionally biased region" description="Polar residues" evidence="5">
    <location>
        <begin position="110"/>
        <end position="130"/>
    </location>
</feature>
<keyword evidence="2 4" id="KW-0863">Zinc-finger</keyword>
<keyword evidence="8" id="KW-1185">Reference proteome</keyword>
<evidence type="ECO:0000256" key="3">
    <source>
        <dbReference type="ARBA" id="ARBA00022833"/>
    </source>
</evidence>
<dbReference type="Gene3D" id="4.10.1000.10">
    <property type="entry name" value="Zinc finger, CCCH-type"/>
    <property type="match status" value="1"/>
</dbReference>
<keyword evidence="3 4" id="KW-0862">Zinc</keyword>
<feature type="domain" description="C3H1-type" evidence="6">
    <location>
        <begin position="187"/>
        <end position="214"/>
    </location>
</feature>
<evidence type="ECO:0000256" key="1">
    <source>
        <dbReference type="ARBA" id="ARBA00022723"/>
    </source>
</evidence>
<evidence type="ECO:0000313" key="8">
    <source>
        <dbReference type="Proteomes" id="UP000245699"/>
    </source>
</evidence>
<dbReference type="Pfam" id="PF10453">
    <property type="entry name" value="NUFIP1"/>
    <property type="match status" value="1"/>
</dbReference>
<reference evidence="7 8" key="1">
    <citation type="journal article" date="2018" name="MBio">
        <title>Comparative Genomics Reveals the Core Gene Toolbox for the Fungus-Insect Symbiosis.</title>
        <authorList>
            <person name="Wang Y."/>
            <person name="Stata M."/>
            <person name="Wang W."/>
            <person name="Stajich J.E."/>
            <person name="White M.M."/>
            <person name="Moncalvo J.M."/>
        </authorList>
    </citation>
    <scope>NUCLEOTIDE SEQUENCE [LARGE SCALE GENOMIC DNA]</scope>
    <source>
        <strain evidence="7 8">AUS-77-4</strain>
    </source>
</reference>
<protein>
    <recommendedName>
        <fullName evidence="6">C3H1-type domain-containing protein</fullName>
    </recommendedName>
</protein>
<dbReference type="InterPro" id="IPR000571">
    <property type="entry name" value="Znf_CCCH"/>
</dbReference>
<evidence type="ECO:0000256" key="4">
    <source>
        <dbReference type="PROSITE-ProRule" id="PRU00723"/>
    </source>
</evidence>
<feature type="compositionally biased region" description="Acidic residues" evidence="5">
    <location>
        <begin position="148"/>
        <end position="165"/>
    </location>
</feature>
<keyword evidence="1 4" id="KW-0479">Metal-binding</keyword>
<feature type="region of interest" description="Disordered" evidence="5">
    <location>
        <begin position="107"/>
        <end position="187"/>
    </location>
</feature>
<comment type="caution">
    <text evidence="7">The sequence shown here is derived from an EMBL/GenBank/DDBJ whole genome shotgun (WGS) entry which is preliminary data.</text>
</comment>
<evidence type="ECO:0000259" key="6">
    <source>
        <dbReference type="PROSITE" id="PS50103"/>
    </source>
</evidence>
<sequence>MTLFFPIMSFPDPQNGYDLLFPLDTPDTQKRSFEYTSAFETKSLEELAVKKTRTSTSLINPLLPVALDSPEQIDEWIKERKKKYPKTKSTQNPNSNENVDALDMLAGYGSDSSSEIETPKNSKPQNSKGLNKNLDINLENSDQSETSSSEDSDIESDSETSEPEVLDSKIPLDTPFQPHKIGHDESRSKNKTCTYFIRSKCTKGDKCPFLHPQSVIKTDQPETTAGNINHKLGLLEHILAKDINVENTRLLQCLYYLKTKTDLLS</sequence>
<evidence type="ECO:0000256" key="5">
    <source>
        <dbReference type="SAM" id="MobiDB-lite"/>
    </source>
</evidence>
<proteinExistence type="predicted"/>
<dbReference type="SUPFAM" id="SSF90229">
    <property type="entry name" value="CCCH zinc finger"/>
    <property type="match status" value="1"/>
</dbReference>
<dbReference type="PROSITE" id="PS50103">
    <property type="entry name" value="ZF_C3H1"/>
    <property type="match status" value="1"/>
</dbReference>
<dbReference type="InterPro" id="IPR019496">
    <property type="entry name" value="NUFIP1_cons_dom"/>
</dbReference>
<dbReference type="GO" id="GO:0008270">
    <property type="term" value="F:zinc ion binding"/>
    <property type="evidence" value="ECO:0007669"/>
    <property type="project" value="UniProtKB-KW"/>
</dbReference>
<organism evidence="7 8">
    <name type="scientific">Furculomyces boomerangus</name>
    <dbReference type="NCBI Taxonomy" id="61424"/>
    <lineage>
        <taxon>Eukaryota</taxon>
        <taxon>Fungi</taxon>
        <taxon>Fungi incertae sedis</taxon>
        <taxon>Zoopagomycota</taxon>
        <taxon>Kickxellomycotina</taxon>
        <taxon>Harpellomycetes</taxon>
        <taxon>Harpellales</taxon>
        <taxon>Harpellaceae</taxon>
        <taxon>Furculomyces</taxon>
    </lineage>
</organism>
<dbReference type="STRING" id="61424.A0A2T9Z139"/>
<dbReference type="EMBL" id="MBFT01000087">
    <property type="protein sequence ID" value="PVU98244.1"/>
    <property type="molecule type" value="Genomic_DNA"/>
</dbReference>
<dbReference type="SMART" id="SM00356">
    <property type="entry name" value="ZnF_C3H1"/>
    <property type="match status" value="1"/>
</dbReference>
<dbReference type="Proteomes" id="UP000245699">
    <property type="component" value="Unassembled WGS sequence"/>
</dbReference>
<dbReference type="AlphaFoldDB" id="A0A2T9Z139"/>